<name>D3A014_NEIM2</name>
<dbReference type="AlphaFoldDB" id="D3A014"/>
<evidence type="ECO:0000313" key="3">
    <source>
        <dbReference type="Proteomes" id="UP000003344"/>
    </source>
</evidence>
<evidence type="ECO:0000256" key="1">
    <source>
        <dbReference type="SAM" id="MobiDB-lite"/>
    </source>
</evidence>
<proteinExistence type="predicted"/>
<sequence>MKRSSENGAAGFAIAPDTPLSHQPSFPRRRESSPVGTEIYREKKFPKFYVLDSRRSPPSRRRGRE</sequence>
<dbReference type="Proteomes" id="UP000003344">
    <property type="component" value="Unassembled WGS sequence"/>
</dbReference>
<evidence type="ECO:0008006" key="4">
    <source>
        <dbReference type="Google" id="ProtNLM"/>
    </source>
</evidence>
<comment type="caution">
    <text evidence="2">The sequence shown here is derived from an EMBL/GenBank/DDBJ whole genome shotgun (WGS) entry which is preliminary data.</text>
</comment>
<organism evidence="2 3">
    <name type="scientific">Neisseria mucosa (strain ATCC 25996 / DSM 4631 / NCTC 10774 / M26)</name>
    <dbReference type="NCBI Taxonomy" id="546266"/>
    <lineage>
        <taxon>Bacteria</taxon>
        <taxon>Pseudomonadati</taxon>
        <taxon>Pseudomonadota</taxon>
        <taxon>Betaproteobacteria</taxon>
        <taxon>Neisseriales</taxon>
        <taxon>Neisseriaceae</taxon>
        <taxon>Neisseria</taxon>
    </lineage>
</organism>
<reference evidence="2 3" key="1">
    <citation type="submission" date="2009-10" db="EMBL/GenBank/DDBJ databases">
        <authorList>
            <person name="Weinstock G."/>
            <person name="Sodergren E."/>
            <person name="Clifton S."/>
            <person name="Fulton L."/>
            <person name="Fulton B."/>
            <person name="Courtney L."/>
            <person name="Fronick C."/>
            <person name="Harrison M."/>
            <person name="Strong C."/>
            <person name="Farmer C."/>
            <person name="Delahaunty K."/>
            <person name="Markovic C."/>
            <person name="Hall O."/>
            <person name="Minx P."/>
            <person name="Tomlinson C."/>
            <person name="Mitreva M."/>
            <person name="Nelson J."/>
            <person name="Hou S."/>
            <person name="Wollam A."/>
            <person name="Pepin K.H."/>
            <person name="Johnson M."/>
            <person name="Bhonagiri V."/>
            <person name="Nash W.E."/>
            <person name="Warren W."/>
            <person name="Chinwalla A."/>
            <person name="Mardis E.R."/>
            <person name="Wilson R.K."/>
        </authorList>
    </citation>
    <scope>NUCLEOTIDE SEQUENCE [LARGE SCALE GENOMIC DNA]</scope>
    <source>
        <strain evidence="3">ATCC 25996 / DSM 4631 / NCTC 10774 / M26</strain>
    </source>
</reference>
<evidence type="ECO:0000313" key="2">
    <source>
        <dbReference type="EMBL" id="EFC87365.1"/>
    </source>
</evidence>
<dbReference type="EMBL" id="ACDX02000022">
    <property type="protein sequence ID" value="EFC87365.1"/>
    <property type="molecule type" value="Genomic_DNA"/>
</dbReference>
<accession>D3A014</accession>
<protein>
    <recommendedName>
        <fullName evidence="4">PilS cassette</fullName>
    </recommendedName>
</protein>
<gene>
    <name evidence="2" type="ORF">NEIMUCOT_06249</name>
</gene>
<feature type="region of interest" description="Disordered" evidence="1">
    <location>
        <begin position="1"/>
        <end position="38"/>
    </location>
</feature>